<dbReference type="SUPFAM" id="SSF53448">
    <property type="entry name" value="Nucleotide-diphospho-sugar transferases"/>
    <property type="match status" value="1"/>
</dbReference>
<dbReference type="RefSeq" id="WP_099910646.1">
    <property type="nucleotide sequence ID" value="NZ_AWWI01000060.1"/>
</dbReference>
<dbReference type="Gene3D" id="3.90.550.10">
    <property type="entry name" value="Spore Coat Polysaccharide Biosynthesis Protein SpsA, Chain A"/>
    <property type="match status" value="1"/>
</dbReference>
<evidence type="ECO:0000256" key="1">
    <source>
        <dbReference type="ARBA" id="ARBA00022842"/>
    </source>
</evidence>
<dbReference type="OrthoDB" id="9779263at2"/>
<accession>A0A2G8RGS6</accession>
<keyword evidence="4" id="KW-1185">Reference proteome</keyword>
<name>A0A2G8RGS6_9RHOB</name>
<keyword evidence="1" id="KW-0460">Magnesium</keyword>
<dbReference type="AlphaFoldDB" id="A0A2G8RGS6"/>
<sequence>MTVTILIPAAGFGTRMRGADKLLQVVDDIPLLRRLALRALAATPHVVVTLPNLDGERAQAIANLDLQIVLVPDAETGMTASLRRGAAHILKGSALMIVPADMPDLTTSDLLRMIRAFEDSPEPTLQQGTAEDGTPGHPVVFPPDCLAAFADLTGDQGAREILRANKNRLQPVPLPAKNALTDLDTPEAWDLWRASQCHD</sequence>
<reference evidence="3 4" key="1">
    <citation type="submission" date="2013-09" db="EMBL/GenBank/DDBJ databases">
        <title>Genome sequencing of Phaeobacter antarcticus sp. nov. SM1211.</title>
        <authorList>
            <person name="Zhang X.-Y."/>
            <person name="Liu C."/>
            <person name="Chen X.-L."/>
            <person name="Xie B.-B."/>
            <person name="Qin Q.-L."/>
            <person name="Rong J.-C."/>
            <person name="Zhang Y.-Z."/>
        </authorList>
    </citation>
    <scope>NUCLEOTIDE SEQUENCE [LARGE SCALE GENOMIC DNA]</scope>
    <source>
        <strain evidence="3 4">SM1211</strain>
    </source>
</reference>
<dbReference type="EMBL" id="AWWI01000060">
    <property type="protein sequence ID" value="PIL20712.1"/>
    <property type="molecule type" value="Genomic_DNA"/>
</dbReference>
<dbReference type="InterPro" id="IPR029044">
    <property type="entry name" value="Nucleotide-diphossugar_trans"/>
</dbReference>
<dbReference type="PANTHER" id="PTHR43777:SF1">
    <property type="entry name" value="MOLYBDENUM COFACTOR CYTIDYLYLTRANSFERASE"/>
    <property type="match status" value="1"/>
</dbReference>
<evidence type="ECO:0000259" key="2">
    <source>
        <dbReference type="Pfam" id="PF12804"/>
    </source>
</evidence>
<proteinExistence type="predicted"/>
<gene>
    <name evidence="3" type="ORF">P775_09300</name>
</gene>
<evidence type="ECO:0000313" key="3">
    <source>
        <dbReference type="EMBL" id="PIL20712.1"/>
    </source>
</evidence>
<dbReference type="Proteomes" id="UP000231259">
    <property type="component" value="Unassembled WGS sequence"/>
</dbReference>
<dbReference type="PANTHER" id="PTHR43777">
    <property type="entry name" value="MOLYBDENUM COFACTOR CYTIDYLYLTRANSFERASE"/>
    <property type="match status" value="1"/>
</dbReference>
<organism evidence="3 4">
    <name type="scientific">Puniceibacterium antarcticum</name>
    <dbReference type="NCBI Taxonomy" id="1206336"/>
    <lineage>
        <taxon>Bacteria</taxon>
        <taxon>Pseudomonadati</taxon>
        <taxon>Pseudomonadota</taxon>
        <taxon>Alphaproteobacteria</taxon>
        <taxon>Rhodobacterales</taxon>
        <taxon>Paracoccaceae</taxon>
        <taxon>Puniceibacterium</taxon>
    </lineage>
</organism>
<comment type="caution">
    <text evidence="3">The sequence shown here is derived from an EMBL/GenBank/DDBJ whole genome shotgun (WGS) entry which is preliminary data.</text>
</comment>
<evidence type="ECO:0000313" key="4">
    <source>
        <dbReference type="Proteomes" id="UP000231259"/>
    </source>
</evidence>
<dbReference type="GO" id="GO:0016779">
    <property type="term" value="F:nucleotidyltransferase activity"/>
    <property type="evidence" value="ECO:0007669"/>
    <property type="project" value="UniProtKB-ARBA"/>
</dbReference>
<dbReference type="Pfam" id="PF12804">
    <property type="entry name" value="NTP_transf_3"/>
    <property type="match status" value="1"/>
</dbReference>
<feature type="domain" description="MobA-like NTP transferase" evidence="2">
    <location>
        <begin position="6"/>
        <end position="165"/>
    </location>
</feature>
<protein>
    <recommendedName>
        <fullName evidence="2">MobA-like NTP transferase domain-containing protein</fullName>
    </recommendedName>
</protein>
<dbReference type="InterPro" id="IPR025877">
    <property type="entry name" value="MobA-like_NTP_Trfase"/>
</dbReference>
<dbReference type="CDD" id="cd04182">
    <property type="entry name" value="GT_2_like_f"/>
    <property type="match status" value="1"/>
</dbReference>